<accession>A0ACC2NY03</accession>
<dbReference type="EMBL" id="CM056742">
    <property type="protein sequence ID" value="KAJ8675959.1"/>
    <property type="molecule type" value="Genomic_DNA"/>
</dbReference>
<keyword evidence="2" id="KW-1185">Reference proteome</keyword>
<proteinExistence type="predicted"/>
<organism evidence="1 2">
    <name type="scientific">Eretmocerus hayati</name>
    <dbReference type="NCBI Taxonomy" id="131215"/>
    <lineage>
        <taxon>Eukaryota</taxon>
        <taxon>Metazoa</taxon>
        <taxon>Ecdysozoa</taxon>
        <taxon>Arthropoda</taxon>
        <taxon>Hexapoda</taxon>
        <taxon>Insecta</taxon>
        <taxon>Pterygota</taxon>
        <taxon>Neoptera</taxon>
        <taxon>Endopterygota</taxon>
        <taxon>Hymenoptera</taxon>
        <taxon>Apocrita</taxon>
        <taxon>Proctotrupomorpha</taxon>
        <taxon>Chalcidoidea</taxon>
        <taxon>Aphelinidae</taxon>
        <taxon>Aphelininae</taxon>
        <taxon>Eretmocerus</taxon>
    </lineage>
</organism>
<sequence>MVKVEEGGDAGVNKKPKPPIGRFALGVSILVHLLLLLPVIYILEIAFENLNLFAWHPICMTLGAGLLIMEGVYSISGEAVLNKRLSRLSRVRLHWISNTLGLALLITGFIIIVINKNINEWPHFTTTHSIFGLVTFILVCLVALFGILANNAQWLYPRIRPALPKVIHAFFGMATMILLLVTLVLGTFSGWWYHVEASITGRALVLAAYVIAALIILVKPIIGAIARTRMLKEKLTHLLSPKGERKDALLVERQLI</sequence>
<dbReference type="Proteomes" id="UP001239111">
    <property type="component" value="Chromosome 2"/>
</dbReference>
<evidence type="ECO:0000313" key="1">
    <source>
        <dbReference type="EMBL" id="KAJ8675959.1"/>
    </source>
</evidence>
<reference evidence="1" key="1">
    <citation type="submission" date="2023-04" db="EMBL/GenBank/DDBJ databases">
        <title>A chromosome-level genome assembly of the parasitoid wasp Eretmocerus hayati.</title>
        <authorList>
            <person name="Zhong Y."/>
            <person name="Liu S."/>
            <person name="Liu Y."/>
        </authorList>
    </citation>
    <scope>NUCLEOTIDE SEQUENCE</scope>
    <source>
        <strain evidence="1">ZJU_SS_LIU_2023</strain>
    </source>
</reference>
<evidence type="ECO:0000313" key="2">
    <source>
        <dbReference type="Proteomes" id="UP001239111"/>
    </source>
</evidence>
<name>A0ACC2NY03_9HYME</name>
<comment type="caution">
    <text evidence="1">The sequence shown here is derived from an EMBL/GenBank/DDBJ whole genome shotgun (WGS) entry which is preliminary data.</text>
</comment>
<protein>
    <submittedName>
        <fullName evidence="1">Uncharacterized protein</fullName>
    </submittedName>
</protein>
<gene>
    <name evidence="1" type="ORF">QAD02_011745</name>
</gene>